<reference evidence="10" key="1">
    <citation type="submission" date="2015-07" db="EMBL/GenBank/DDBJ databases">
        <title>Fjat-14205 dsm 2895.</title>
        <authorList>
            <person name="Liu B."/>
            <person name="Wang J."/>
            <person name="Zhu Y."/>
            <person name="Liu G."/>
            <person name="Chen Q."/>
            <person name="Chen Z."/>
            <person name="Lan J."/>
            <person name="Che J."/>
            <person name="Ge C."/>
            <person name="Shi H."/>
            <person name="Pan Z."/>
            <person name="Liu X."/>
        </authorList>
    </citation>
    <scope>NUCLEOTIDE SEQUENCE [LARGE SCALE GENOMIC DNA]</scope>
    <source>
        <strain evidence="10">DSM 25560</strain>
    </source>
</reference>
<accession>A0ABR5K1A9</accession>
<dbReference type="Pfam" id="PF02687">
    <property type="entry name" value="FtsX"/>
    <property type="match status" value="1"/>
</dbReference>
<dbReference type="Pfam" id="PF12704">
    <property type="entry name" value="MacB_PCD"/>
    <property type="match status" value="1"/>
</dbReference>
<evidence type="ECO:0000256" key="4">
    <source>
        <dbReference type="ARBA" id="ARBA00022989"/>
    </source>
</evidence>
<dbReference type="EMBL" id="LGRV01000003">
    <property type="protein sequence ID" value="KOS68189.1"/>
    <property type="molecule type" value="Genomic_DNA"/>
</dbReference>
<dbReference type="PANTHER" id="PTHR30572">
    <property type="entry name" value="MEMBRANE COMPONENT OF TRANSPORTER-RELATED"/>
    <property type="match status" value="1"/>
</dbReference>
<evidence type="ECO:0000256" key="1">
    <source>
        <dbReference type="ARBA" id="ARBA00004651"/>
    </source>
</evidence>
<protein>
    <recommendedName>
        <fullName evidence="11">ABC3 transporter permease protein domain-containing protein</fullName>
    </recommendedName>
</protein>
<keyword evidence="2" id="KW-1003">Cell membrane</keyword>
<feature type="domain" description="ABC3 transporter permease C-terminal" evidence="7">
    <location>
        <begin position="304"/>
        <end position="450"/>
    </location>
</feature>
<feature type="domain" description="MacB-like periplasmic core" evidence="8">
    <location>
        <begin position="21"/>
        <end position="270"/>
    </location>
</feature>
<evidence type="ECO:0000259" key="7">
    <source>
        <dbReference type="Pfam" id="PF02687"/>
    </source>
</evidence>
<comment type="caution">
    <text evidence="9">The sequence shown here is derived from an EMBL/GenBank/DDBJ whole genome shotgun (WGS) entry which is preliminary data.</text>
</comment>
<evidence type="ECO:0000256" key="2">
    <source>
        <dbReference type="ARBA" id="ARBA00022475"/>
    </source>
</evidence>
<evidence type="ECO:0000256" key="5">
    <source>
        <dbReference type="ARBA" id="ARBA00023136"/>
    </source>
</evidence>
<evidence type="ECO:0000256" key="3">
    <source>
        <dbReference type="ARBA" id="ARBA00022692"/>
    </source>
</evidence>
<dbReference type="PANTHER" id="PTHR30572:SF9">
    <property type="entry name" value="ABC TRANSPORTER PERMEASE PROTEIN"/>
    <property type="match status" value="1"/>
</dbReference>
<name>A0ABR5K1A9_9BACI</name>
<evidence type="ECO:0000256" key="6">
    <source>
        <dbReference type="SAM" id="Phobius"/>
    </source>
</evidence>
<dbReference type="Proteomes" id="UP000050668">
    <property type="component" value="Unassembled WGS sequence"/>
</dbReference>
<feature type="transmembrane region" description="Helical" evidence="6">
    <location>
        <begin position="304"/>
        <end position="324"/>
    </location>
</feature>
<keyword evidence="4 6" id="KW-1133">Transmembrane helix</keyword>
<gene>
    <name evidence="9" type="ORF">AEA09_06240</name>
</gene>
<keyword evidence="5 6" id="KW-0472">Membrane</keyword>
<feature type="transmembrane region" description="Helical" evidence="6">
    <location>
        <begin position="20"/>
        <end position="41"/>
    </location>
</feature>
<organism evidence="9 10">
    <name type="scientific">Lysinibacillus contaminans</name>
    <dbReference type="NCBI Taxonomy" id="1293441"/>
    <lineage>
        <taxon>Bacteria</taxon>
        <taxon>Bacillati</taxon>
        <taxon>Bacillota</taxon>
        <taxon>Bacilli</taxon>
        <taxon>Bacillales</taxon>
        <taxon>Bacillaceae</taxon>
        <taxon>Lysinibacillus</taxon>
    </lineage>
</organism>
<proteinExistence type="predicted"/>
<dbReference type="RefSeq" id="WP_053583010.1">
    <property type="nucleotide sequence ID" value="NZ_LGRV01000003.1"/>
</dbReference>
<dbReference type="InterPro" id="IPR050250">
    <property type="entry name" value="Macrolide_Exporter_MacB"/>
</dbReference>
<dbReference type="InterPro" id="IPR003838">
    <property type="entry name" value="ABC3_permease_C"/>
</dbReference>
<comment type="subcellular location">
    <subcellularLocation>
        <location evidence="1">Cell membrane</location>
        <topology evidence="1">Multi-pass membrane protein</topology>
    </subcellularLocation>
</comment>
<feature type="transmembrane region" description="Helical" evidence="6">
    <location>
        <begin position="345"/>
        <end position="371"/>
    </location>
</feature>
<evidence type="ECO:0000259" key="8">
    <source>
        <dbReference type="Pfam" id="PF12704"/>
    </source>
</evidence>
<sequence>MYIFKNAMKNIKRNKGRNLLMAIVMVIISVTCVIALVINGATTSIITDYKNQFGSEVNVELDYAKIYESGDINELPTVTIEELKGYADSDYVKDYYFYLEAPAVSNHISSLNQEDNSGIQGSEGAVGGGPELGPPNLKVIGSTSYQLFEEFKKGERKIISGRIFENDNEIVISEDLAKLNNLKSGDNIVLRSIADVEKDITLTITGIYQDLTKDDSADYAYKDPYMTRRNELLTNYETATTLVGEQSNTMSRIKYFLNSPDDLESFVKEAQGKGLSEYYNFTNNEYLYKQIAGPVESVQKISTVFLVVVLILGGIILVLLNLIALRERKYEIGVLRAIGMKKINVIKTLVYESIIVTMVAVTIGLGVGGLASQPVSDKLLADQIEQRQEQMDNMGGNFGGASAALPNDADIIDSLNAELDLGVVFAIFLIGGLLVIISSSMSLIYITKYEPIKILSERN</sequence>
<evidence type="ECO:0000313" key="10">
    <source>
        <dbReference type="Proteomes" id="UP000050668"/>
    </source>
</evidence>
<keyword evidence="10" id="KW-1185">Reference proteome</keyword>
<feature type="transmembrane region" description="Helical" evidence="6">
    <location>
        <begin position="423"/>
        <end position="446"/>
    </location>
</feature>
<dbReference type="InterPro" id="IPR025857">
    <property type="entry name" value="MacB_PCD"/>
</dbReference>
<keyword evidence="3 6" id="KW-0812">Transmembrane</keyword>
<evidence type="ECO:0000313" key="9">
    <source>
        <dbReference type="EMBL" id="KOS68189.1"/>
    </source>
</evidence>
<evidence type="ECO:0008006" key="11">
    <source>
        <dbReference type="Google" id="ProtNLM"/>
    </source>
</evidence>